<sequence length="287" mass="33832">MKELEELIKKYELEEVKDYIYENIKNIIYLNLTEKDNYKFKGVSRVGGYPDVPENFQWPKNAEGKLLTFIAQLNLKEISFCDENALLPRKGMIYFFMGIDEPAYDIEHKVIYIEENEKLNLMKPEKPTVLEEEHEQTFTPYKVNGRNSIEIPNYAYVDYDILEDSDAFFSLEEDIRFENTGDNCVGKVYGYPERQHDDAELEAALKIIAKHQYNYRESEKEILIKALGGNKEKAEQEIHDMVMLLEIDSNDKIGFSWWDSGVIHFFIRKEDLKNKNFDNTYLSLYSS</sequence>
<evidence type="ECO:0000313" key="1">
    <source>
        <dbReference type="EMBL" id="AGF57717.1"/>
    </source>
</evidence>
<dbReference type="KEGG" id="csr:Cspa_c39600"/>
<dbReference type="RefSeq" id="WP_015394030.1">
    <property type="nucleotide sequence ID" value="NC_020291.1"/>
</dbReference>
<reference evidence="1 2" key="1">
    <citation type="submission" date="2013-02" db="EMBL/GenBank/DDBJ databases">
        <title>Genome sequence of Clostridium saccharoperbutylacetonicum N1-4(HMT).</title>
        <authorList>
            <person name="Poehlein A."/>
            <person name="Daniel R."/>
        </authorList>
    </citation>
    <scope>NUCLEOTIDE SEQUENCE [LARGE SCALE GENOMIC DNA]</scope>
    <source>
        <strain evidence="2">N1-4(HMT)</strain>
    </source>
</reference>
<dbReference type="PANTHER" id="PTHR36436:SF6">
    <property type="entry name" value="SLL5081 PROTEIN"/>
    <property type="match status" value="1"/>
</dbReference>
<protein>
    <recommendedName>
        <fullName evidence="3">DUF1963 domain-containing protein</fullName>
    </recommendedName>
</protein>
<dbReference type="InterPro" id="IPR015315">
    <property type="entry name" value="DUF1963"/>
</dbReference>
<dbReference type="eggNOG" id="COG3878">
    <property type="taxonomic scope" value="Bacteria"/>
</dbReference>
<keyword evidence="2" id="KW-1185">Reference proteome</keyword>
<dbReference type="HOGENOM" id="CLU_056726_1_0_9"/>
<dbReference type="InterPro" id="IPR035948">
    <property type="entry name" value="YwqG-like_sf"/>
</dbReference>
<name>M1N2P4_9CLOT</name>
<accession>M1N2P4</accession>
<evidence type="ECO:0000313" key="2">
    <source>
        <dbReference type="Proteomes" id="UP000011728"/>
    </source>
</evidence>
<dbReference type="OrthoDB" id="57088at2"/>
<evidence type="ECO:0008006" key="3">
    <source>
        <dbReference type="Google" id="ProtNLM"/>
    </source>
</evidence>
<dbReference type="Gene3D" id="2.30.320.10">
    <property type="entry name" value="YwqG-like"/>
    <property type="match status" value="1"/>
</dbReference>
<dbReference type="STRING" id="36745.CLSAP_37370"/>
<gene>
    <name evidence="1" type="ORF">Cspa_c39600</name>
</gene>
<dbReference type="SUPFAM" id="SSF103032">
    <property type="entry name" value="Hypothetical protein YwqG"/>
    <property type="match status" value="1"/>
</dbReference>
<dbReference type="PANTHER" id="PTHR36436">
    <property type="entry name" value="SLL5081 PROTEIN"/>
    <property type="match status" value="1"/>
</dbReference>
<dbReference type="AlphaFoldDB" id="M1N2P4"/>
<dbReference type="EMBL" id="CP004121">
    <property type="protein sequence ID" value="AGF57717.1"/>
    <property type="molecule type" value="Genomic_DNA"/>
</dbReference>
<dbReference type="Pfam" id="PF09234">
    <property type="entry name" value="DUF1963"/>
    <property type="match status" value="1"/>
</dbReference>
<dbReference type="Proteomes" id="UP000011728">
    <property type="component" value="Chromosome"/>
</dbReference>
<dbReference type="PATRIC" id="fig|931276.5.peg.3994"/>
<proteinExistence type="predicted"/>
<organism evidence="1 2">
    <name type="scientific">Clostridium saccharoperbutylacetonicum N1-4(HMT)</name>
    <dbReference type="NCBI Taxonomy" id="931276"/>
    <lineage>
        <taxon>Bacteria</taxon>
        <taxon>Bacillati</taxon>
        <taxon>Bacillota</taxon>
        <taxon>Clostridia</taxon>
        <taxon>Eubacteriales</taxon>
        <taxon>Clostridiaceae</taxon>
        <taxon>Clostridium</taxon>
    </lineage>
</organism>